<dbReference type="AlphaFoldDB" id="A0A6A5T111"/>
<evidence type="ECO:0000313" key="2">
    <source>
        <dbReference type="Proteomes" id="UP000800038"/>
    </source>
</evidence>
<dbReference type="OrthoDB" id="3692424at2759"/>
<evidence type="ECO:0000313" key="1">
    <source>
        <dbReference type="EMBL" id="KAF1945920.1"/>
    </source>
</evidence>
<dbReference type="Proteomes" id="UP000800038">
    <property type="component" value="Unassembled WGS sequence"/>
</dbReference>
<proteinExistence type="predicted"/>
<reference evidence="1" key="1">
    <citation type="journal article" date="2020" name="Stud. Mycol.">
        <title>101 Dothideomycetes genomes: a test case for predicting lifestyles and emergence of pathogens.</title>
        <authorList>
            <person name="Haridas S."/>
            <person name="Albert R."/>
            <person name="Binder M."/>
            <person name="Bloem J."/>
            <person name="Labutti K."/>
            <person name="Salamov A."/>
            <person name="Andreopoulos B."/>
            <person name="Baker S."/>
            <person name="Barry K."/>
            <person name="Bills G."/>
            <person name="Bluhm B."/>
            <person name="Cannon C."/>
            <person name="Castanera R."/>
            <person name="Culley D."/>
            <person name="Daum C."/>
            <person name="Ezra D."/>
            <person name="Gonzalez J."/>
            <person name="Henrissat B."/>
            <person name="Kuo A."/>
            <person name="Liang C."/>
            <person name="Lipzen A."/>
            <person name="Lutzoni F."/>
            <person name="Magnuson J."/>
            <person name="Mondo S."/>
            <person name="Nolan M."/>
            <person name="Ohm R."/>
            <person name="Pangilinan J."/>
            <person name="Park H.-J."/>
            <person name="Ramirez L."/>
            <person name="Alfaro M."/>
            <person name="Sun H."/>
            <person name="Tritt A."/>
            <person name="Yoshinaga Y."/>
            <person name="Zwiers L.-H."/>
            <person name="Turgeon B."/>
            <person name="Goodwin S."/>
            <person name="Spatafora J."/>
            <person name="Crous P."/>
            <person name="Grigoriev I."/>
        </authorList>
    </citation>
    <scope>NUCLEOTIDE SEQUENCE</scope>
    <source>
        <strain evidence="1">CBS 161.51</strain>
    </source>
</reference>
<sequence length="124" mass="13612">MPERLARSREPLPNLRGEDETELQHLTGLIENVSWILCPGKHTTCVIGRILNPRDSACTYIASLYSMGKGGVKCLDFGPEKGKTRKEALTRLLSLVEEEIGGMMLRDAKRSKAEAQARRGSGSG</sequence>
<gene>
    <name evidence="1" type="ORF">EJ02DRAFT_368243</name>
</gene>
<accession>A0A6A5T111</accession>
<keyword evidence="2" id="KW-1185">Reference proteome</keyword>
<organism evidence="1 2">
    <name type="scientific">Clathrospora elynae</name>
    <dbReference type="NCBI Taxonomy" id="706981"/>
    <lineage>
        <taxon>Eukaryota</taxon>
        <taxon>Fungi</taxon>
        <taxon>Dikarya</taxon>
        <taxon>Ascomycota</taxon>
        <taxon>Pezizomycotina</taxon>
        <taxon>Dothideomycetes</taxon>
        <taxon>Pleosporomycetidae</taxon>
        <taxon>Pleosporales</taxon>
        <taxon>Diademaceae</taxon>
        <taxon>Clathrospora</taxon>
    </lineage>
</organism>
<dbReference type="EMBL" id="ML976006">
    <property type="protein sequence ID" value="KAF1945920.1"/>
    <property type="molecule type" value="Genomic_DNA"/>
</dbReference>
<protein>
    <submittedName>
        <fullName evidence="1">Uncharacterized protein</fullName>
    </submittedName>
</protein>
<name>A0A6A5T111_9PLEO</name>